<dbReference type="Proteomes" id="UP000038045">
    <property type="component" value="Unplaced"/>
</dbReference>
<name>A0A0N5A3Y4_PARTI</name>
<organism evidence="2 3">
    <name type="scientific">Parastrongyloides trichosuri</name>
    <name type="common">Possum-specific nematode worm</name>
    <dbReference type="NCBI Taxonomy" id="131310"/>
    <lineage>
        <taxon>Eukaryota</taxon>
        <taxon>Metazoa</taxon>
        <taxon>Ecdysozoa</taxon>
        <taxon>Nematoda</taxon>
        <taxon>Chromadorea</taxon>
        <taxon>Rhabditida</taxon>
        <taxon>Tylenchina</taxon>
        <taxon>Panagrolaimomorpha</taxon>
        <taxon>Strongyloidoidea</taxon>
        <taxon>Strongyloididae</taxon>
        <taxon>Parastrongyloides</taxon>
    </lineage>
</organism>
<feature type="transmembrane region" description="Helical" evidence="1">
    <location>
        <begin position="220"/>
        <end position="244"/>
    </location>
</feature>
<keyword evidence="1" id="KW-0812">Transmembrane</keyword>
<keyword evidence="1" id="KW-0472">Membrane</keyword>
<protein>
    <submittedName>
        <fullName evidence="3">TPT domain-containing protein</fullName>
    </submittedName>
</protein>
<evidence type="ECO:0000313" key="3">
    <source>
        <dbReference type="WBParaSite" id="PTRK_0001633800.1"/>
    </source>
</evidence>
<feature type="transmembrane region" description="Helical" evidence="1">
    <location>
        <begin position="131"/>
        <end position="149"/>
    </location>
</feature>
<accession>A0A0N5A3Y4</accession>
<feature type="transmembrane region" description="Helical" evidence="1">
    <location>
        <begin position="99"/>
        <end position="119"/>
    </location>
</feature>
<feature type="transmembrane region" description="Helical" evidence="1">
    <location>
        <begin position="186"/>
        <end position="204"/>
    </location>
</feature>
<reference evidence="3" key="1">
    <citation type="submission" date="2017-02" db="UniProtKB">
        <authorList>
            <consortium name="WormBaseParasite"/>
        </authorList>
    </citation>
    <scope>IDENTIFICATION</scope>
</reference>
<feature type="transmembrane region" description="Helical" evidence="1">
    <location>
        <begin position="282"/>
        <end position="299"/>
    </location>
</feature>
<dbReference type="AlphaFoldDB" id="A0A0N5A3Y4"/>
<evidence type="ECO:0000256" key="1">
    <source>
        <dbReference type="SAM" id="Phobius"/>
    </source>
</evidence>
<evidence type="ECO:0000313" key="2">
    <source>
        <dbReference type="Proteomes" id="UP000038045"/>
    </source>
</evidence>
<keyword evidence="2" id="KW-1185">Reference proteome</keyword>
<proteinExistence type="predicted"/>
<feature type="transmembrane region" description="Helical" evidence="1">
    <location>
        <begin position="155"/>
        <end position="174"/>
    </location>
</feature>
<dbReference type="WBParaSite" id="PTRK_0001633800.1">
    <property type="protein sequence ID" value="PTRK_0001633800.1"/>
    <property type="gene ID" value="PTRK_0001633800"/>
</dbReference>
<sequence length="323" mass="37547">MKKGAHKNFIMLLGLSVTHITSAIFNRIVMAKFFFNFPIFINILQYGSLLFILEIARSQNLTKIQPYTIERGKDLMIPSILYSISTYLTLISLDGVSLHMFPTMTKLAPLIAVGIIFFLSEDRDTLTLSKIGTVGGIALTSSFSTYFFYSYQPTSWSYGLLVAIILPYSFRLFYLQSEKYSIEDVIYINSFNCFITFMISDLMMDEVKFVFYYYQTSTSIMFYISLLCQTITGVLSYIFLMYIIKKLGLVTATVTYTFLQTIQLLFAYLLSLVLFYDITPTFFNIMNMCFCFACTLYYFKKYCHNISFKDRSNLKYTMTQNKR</sequence>
<feature type="transmembrane region" description="Helical" evidence="1">
    <location>
        <begin position="75"/>
        <end position="93"/>
    </location>
</feature>
<feature type="transmembrane region" description="Helical" evidence="1">
    <location>
        <begin position="256"/>
        <end position="276"/>
    </location>
</feature>
<keyword evidence="1" id="KW-1133">Transmembrane helix</keyword>
<feature type="transmembrane region" description="Helical" evidence="1">
    <location>
        <begin position="33"/>
        <end position="55"/>
    </location>
</feature>